<dbReference type="PANTHER" id="PTHR13298">
    <property type="entry name" value="CYTOSOLIC REGULATOR PIANISSIMO"/>
    <property type="match status" value="1"/>
</dbReference>
<dbReference type="Proteomes" id="UP001607303">
    <property type="component" value="Unassembled WGS sequence"/>
</dbReference>
<comment type="caution">
    <text evidence="1">The sequence shown here is derived from an EMBL/GenBank/DDBJ whole genome shotgun (WGS) entry which is preliminary data.</text>
</comment>
<dbReference type="AlphaFoldDB" id="A0ABD2C2P8"/>
<dbReference type="InterPro" id="IPR028268">
    <property type="entry name" value="Pianissimo_fam"/>
</dbReference>
<keyword evidence="2" id="KW-1185">Reference proteome</keyword>
<organism evidence="1 2">
    <name type="scientific">Vespula maculifrons</name>
    <name type="common">Eastern yellow jacket</name>
    <name type="synonym">Wasp</name>
    <dbReference type="NCBI Taxonomy" id="7453"/>
    <lineage>
        <taxon>Eukaryota</taxon>
        <taxon>Metazoa</taxon>
        <taxon>Ecdysozoa</taxon>
        <taxon>Arthropoda</taxon>
        <taxon>Hexapoda</taxon>
        <taxon>Insecta</taxon>
        <taxon>Pterygota</taxon>
        <taxon>Neoptera</taxon>
        <taxon>Endopterygota</taxon>
        <taxon>Hymenoptera</taxon>
        <taxon>Apocrita</taxon>
        <taxon>Aculeata</taxon>
        <taxon>Vespoidea</taxon>
        <taxon>Vespidae</taxon>
        <taxon>Vespinae</taxon>
        <taxon>Vespula</taxon>
    </lineage>
</organism>
<name>A0ABD2C2P8_VESMC</name>
<evidence type="ECO:0000313" key="2">
    <source>
        <dbReference type="Proteomes" id="UP001607303"/>
    </source>
</evidence>
<reference evidence="1 2" key="1">
    <citation type="journal article" date="2024" name="Ann. Entomol. Soc. Am.">
        <title>Genomic analyses of the southern and eastern yellowjacket wasps (Hymenoptera: Vespidae) reveal evolutionary signatures of social life.</title>
        <authorList>
            <person name="Catto M.A."/>
            <person name="Caine P.B."/>
            <person name="Orr S.E."/>
            <person name="Hunt B.G."/>
            <person name="Goodisman M.A.D."/>
        </authorList>
    </citation>
    <scope>NUCLEOTIDE SEQUENCE [LARGE SCALE GENOMIC DNA]</scope>
    <source>
        <strain evidence="1">232</strain>
        <tissue evidence="1">Head and thorax</tissue>
    </source>
</reference>
<sequence>MILFFSFFLFFRSYLNNIIILFCVNREILRHTQRLANPVWYRHSRQTLLRLRQRYPEKFQDACLFSDVASRLGSSSYRIPARRFLQELFLDSSFDALYTEPVTILKLSIGTEENPLQSCVPIASEASPQKSHSPSESKVNGRVTFSEIQAGQLAIVAEEATGEACTMNQRDKLQEILQMSERRSDEKIIAEILNPEERIRLSKSSDRLLKISSTNTAISLE</sequence>
<dbReference type="PANTHER" id="PTHR13298:SF11">
    <property type="entry name" value="RAPAMYCIN-INSENSITIVE COMPANION OF MTOR"/>
    <property type="match status" value="1"/>
</dbReference>
<proteinExistence type="predicted"/>
<evidence type="ECO:0000313" key="1">
    <source>
        <dbReference type="EMBL" id="KAL2739303.1"/>
    </source>
</evidence>
<accession>A0ABD2C2P8</accession>
<gene>
    <name evidence="1" type="ORF">V1477_010692</name>
</gene>
<protein>
    <submittedName>
        <fullName evidence="1">Rapamycin-insensitive companion of mTOR isoform X1</fullName>
    </submittedName>
</protein>
<dbReference type="EMBL" id="JAYRBN010000061">
    <property type="protein sequence ID" value="KAL2739303.1"/>
    <property type="molecule type" value="Genomic_DNA"/>
</dbReference>